<dbReference type="EMBL" id="CP049362">
    <property type="protein sequence ID" value="QXX77910.1"/>
    <property type="molecule type" value="Genomic_DNA"/>
</dbReference>
<evidence type="ECO:0000313" key="1">
    <source>
        <dbReference type="EMBL" id="QXX77910.1"/>
    </source>
</evidence>
<reference evidence="1 2" key="1">
    <citation type="submission" date="2020-02" db="EMBL/GenBank/DDBJ databases">
        <title>Partial ammonium oxidation to N2 by heterotrophic bacteria.</title>
        <authorList>
            <person name="Wu M."/>
        </authorList>
    </citation>
    <scope>NUCLEOTIDE SEQUENCE [LARGE SCALE GENOMIC DNA]</scope>
    <source>
        <strain evidence="1 2">HO-1</strain>
    </source>
</reference>
<accession>A0ABX8SPH5</accession>
<name>A0ABX8SPH5_9BURK</name>
<evidence type="ECO:0000313" key="2">
    <source>
        <dbReference type="Proteomes" id="UP000826050"/>
    </source>
</evidence>
<dbReference type="RefSeq" id="WP_219235549.1">
    <property type="nucleotide sequence ID" value="NZ_CP049362.1"/>
</dbReference>
<gene>
    <name evidence="1" type="ORF">FE795_02020</name>
</gene>
<evidence type="ECO:0008006" key="3">
    <source>
        <dbReference type="Google" id="ProtNLM"/>
    </source>
</evidence>
<sequence length="58" mass="6435">MTATHVFSDWVEQEEGDRLIQAALEDVDAGSIIDHETVQAWAESLSAPQPLRLPNCSR</sequence>
<dbReference type="Proteomes" id="UP000826050">
    <property type="component" value="Chromosome"/>
</dbReference>
<proteinExistence type="predicted"/>
<organism evidence="1 2">
    <name type="scientific">Alcaligenes ammonioxydans</name>
    <dbReference type="NCBI Taxonomy" id="2582914"/>
    <lineage>
        <taxon>Bacteria</taxon>
        <taxon>Pseudomonadati</taxon>
        <taxon>Pseudomonadota</taxon>
        <taxon>Betaproteobacteria</taxon>
        <taxon>Burkholderiales</taxon>
        <taxon>Alcaligenaceae</taxon>
        <taxon>Alcaligenes</taxon>
    </lineage>
</organism>
<keyword evidence="2" id="KW-1185">Reference proteome</keyword>
<protein>
    <recommendedName>
        <fullName evidence="3">CopG family transcriptional regulator</fullName>
    </recommendedName>
</protein>